<sequence>MLRTALAALLLALPAAVLAQQAAKPEAGPQGPVEHPRVLMHTTQGDFTVELYPEKAPKSVANFLQYVRDGFYDGTVFHRVVDGYMVQGGLYSRDLTQRRTRAPIPSEADNGLSNLRGTVAVARGTDPNSGTSQFFVNLVDNRRLDYVSNQSGLTWGFAVFGKVVSGMDTIDKIAKLPTRAQGPFVGDVPNPLVIIDTASVVGEQKAAPAAASSAKAPVQAAPAKPAAAPKKKADKKAA</sequence>
<gene>
    <name evidence="6" type="ORF">P3W24_05000</name>
</gene>
<protein>
    <recommendedName>
        <fullName evidence="3">Peptidyl-prolyl cis-trans isomerase</fullName>
        <shortName evidence="3">PPIase</shortName>
        <ecNumber evidence="3">5.2.1.8</ecNumber>
    </recommendedName>
</protein>
<feature type="signal peptide" evidence="3">
    <location>
        <begin position="1"/>
        <end position="19"/>
    </location>
</feature>
<dbReference type="PANTHER" id="PTHR43246">
    <property type="entry name" value="PEPTIDYL-PROLYL CIS-TRANS ISOMERASE CYP38, CHLOROPLASTIC"/>
    <property type="match status" value="1"/>
</dbReference>
<dbReference type="InterPro" id="IPR044665">
    <property type="entry name" value="E_coli_cyclophilin_A-like"/>
</dbReference>
<evidence type="ECO:0000259" key="5">
    <source>
        <dbReference type="PROSITE" id="PS50072"/>
    </source>
</evidence>
<dbReference type="GO" id="GO:0003755">
    <property type="term" value="F:peptidyl-prolyl cis-trans isomerase activity"/>
    <property type="evidence" value="ECO:0007669"/>
    <property type="project" value="UniProtKB-EC"/>
</dbReference>
<comment type="catalytic activity">
    <reaction evidence="3">
        <text>[protein]-peptidylproline (omega=180) = [protein]-peptidylproline (omega=0)</text>
        <dbReference type="Rhea" id="RHEA:16237"/>
        <dbReference type="Rhea" id="RHEA-COMP:10747"/>
        <dbReference type="Rhea" id="RHEA-COMP:10748"/>
        <dbReference type="ChEBI" id="CHEBI:83833"/>
        <dbReference type="ChEBI" id="CHEBI:83834"/>
        <dbReference type="EC" id="5.2.1.8"/>
    </reaction>
</comment>
<reference evidence="6 7" key="1">
    <citation type="journal article" date="2024" name="Curr. Microbiol.">
        <title>Luteibacter sahnii sp. nov., A Novel Yellow-Colored Xanthomonadin Pigment Producing Probiotic Bacterium from Healthy Rice Seed Microbiome.</title>
        <authorList>
            <person name="Jaiswal G."/>
            <person name="Rana R."/>
            <person name="Nayak P.K."/>
            <person name="Chouhan R."/>
            <person name="Gandhi S.G."/>
            <person name="Patel H.K."/>
            <person name="Patil P.B."/>
        </authorList>
    </citation>
    <scope>NUCLEOTIDE SEQUENCE [LARGE SCALE GENOMIC DNA]</scope>
    <source>
        <strain evidence="6 7">PPL201</strain>
    </source>
</reference>
<keyword evidence="7" id="KW-1185">Reference proteome</keyword>
<feature type="region of interest" description="Disordered" evidence="4">
    <location>
        <begin position="206"/>
        <end position="238"/>
    </location>
</feature>
<keyword evidence="3" id="KW-0732">Signal</keyword>
<keyword evidence="1 3" id="KW-0697">Rotamase</keyword>
<dbReference type="PROSITE" id="PS50072">
    <property type="entry name" value="CSA_PPIASE_2"/>
    <property type="match status" value="1"/>
</dbReference>
<evidence type="ECO:0000256" key="3">
    <source>
        <dbReference type="RuleBase" id="RU363019"/>
    </source>
</evidence>
<dbReference type="EMBL" id="JARJJS010000001">
    <property type="protein sequence ID" value="MDF4024320.1"/>
    <property type="molecule type" value="Genomic_DNA"/>
</dbReference>
<dbReference type="InterPro" id="IPR029000">
    <property type="entry name" value="Cyclophilin-like_dom_sf"/>
</dbReference>
<evidence type="ECO:0000313" key="7">
    <source>
        <dbReference type="Proteomes" id="UP001528850"/>
    </source>
</evidence>
<evidence type="ECO:0000256" key="2">
    <source>
        <dbReference type="ARBA" id="ARBA00023235"/>
    </source>
</evidence>
<feature type="chain" id="PRO_5044971066" description="Peptidyl-prolyl cis-trans isomerase" evidence="3">
    <location>
        <begin position="20"/>
        <end position="238"/>
    </location>
</feature>
<feature type="compositionally biased region" description="Low complexity" evidence="4">
    <location>
        <begin position="206"/>
        <end position="228"/>
    </location>
</feature>
<dbReference type="Proteomes" id="UP001528850">
    <property type="component" value="Unassembled WGS sequence"/>
</dbReference>
<dbReference type="PRINTS" id="PR00153">
    <property type="entry name" value="CSAPPISMRASE"/>
</dbReference>
<dbReference type="EC" id="5.2.1.8" evidence="3"/>
<proteinExistence type="inferred from homology"/>
<feature type="compositionally biased region" description="Basic residues" evidence="4">
    <location>
        <begin position="229"/>
        <end position="238"/>
    </location>
</feature>
<comment type="function">
    <text evidence="3">PPIases accelerate the folding of proteins. It catalyzes the cis-trans isomerization of proline imidic peptide bonds in oligopeptides.</text>
</comment>
<organism evidence="6 7">
    <name type="scientific">Luteibacter sahnii</name>
    <dbReference type="NCBI Taxonomy" id="3021977"/>
    <lineage>
        <taxon>Bacteria</taxon>
        <taxon>Pseudomonadati</taxon>
        <taxon>Pseudomonadota</taxon>
        <taxon>Gammaproteobacteria</taxon>
        <taxon>Lysobacterales</taxon>
        <taxon>Rhodanobacteraceae</taxon>
        <taxon>Luteibacter</taxon>
    </lineage>
</organism>
<evidence type="ECO:0000256" key="4">
    <source>
        <dbReference type="SAM" id="MobiDB-lite"/>
    </source>
</evidence>
<dbReference type="Gene3D" id="2.40.100.10">
    <property type="entry name" value="Cyclophilin-like"/>
    <property type="match status" value="1"/>
</dbReference>
<dbReference type="SUPFAM" id="SSF50891">
    <property type="entry name" value="Cyclophilin-like"/>
    <property type="match status" value="1"/>
</dbReference>
<evidence type="ECO:0000256" key="1">
    <source>
        <dbReference type="ARBA" id="ARBA00023110"/>
    </source>
</evidence>
<comment type="similarity">
    <text evidence="3">Belongs to the cyclophilin-type PPIase family.</text>
</comment>
<dbReference type="Pfam" id="PF00160">
    <property type="entry name" value="Pro_isomerase"/>
    <property type="match status" value="1"/>
</dbReference>
<keyword evidence="2 3" id="KW-0413">Isomerase</keyword>
<evidence type="ECO:0000313" key="6">
    <source>
        <dbReference type="EMBL" id="MDF4024320.1"/>
    </source>
</evidence>
<accession>A0ABT6B8A0</accession>
<name>A0ABT6B8A0_9GAMM</name>
<feature type="domain" description="PPIase cyclophilin-type" evidence="5">
    <location>
        <begin position="45"/>
        <end position="200"/>
    </location>
</feature>
<comment type="caution">
    <text evidence="6">The sequence shown here is derived from an EMBL/GenBank/DDBJ whole genome shotgun (WGS) entry which is preliminary data.</text>
</comment>
<dbReference type="InterPro" id="IPR002130">
    <property type="entry name" value="Cyclophilin-type_PPIase_dom"/>
</dbReference>